<organism evidence="1 2">
    <name type="scientific">Arthrobacter subterraneus</name>
    <dbReference type="NCBI Taxonomy" id="335973"/>
    <lineage>
        <taxon>Bacteria</taxon>
        <taxon>Bacillati</taxon>
        <taxon>Actinomycetota</taxon>
        <taxon>Actinomycetes</taxon>
        <taxon>Micrococcales</taxon>
        <taxon>Micrococcaceae</taxon>
        <taxon>Arthrobacter</taxon>
    </lineage>
</organism>
<name>A0A1G8K2B3_9MICC</name>
<dbReference type="Proteomes" id="UP000199258">
    <property type="component" value="Unassembled WGS sequence"/>
</dbReference>
<gene>
    <name evidence="1" type="ORF">SAMN04488693_11045</name>
</gene>
<dbReference type="AlphaFoldDB" id="A0A1G8K2B3"/>
<protein>
    <recommendedName>
        <fullName evidence="3">Peptide chain release factor 1 (ERF1)</fullName>
    </recommendedName>
</protein>
<evidence type="ECO:0000313" key="1">
    <source>
        <dbReference type="EMBL" id="SDI37571.1"/>
    </source>
</evidence>
<dbReference type="OrthoDB" id="5179393at2"/>
<dbReference type="RefSeq" id="WP_090586891.1">
    <property type="nucleotide sequence ID" value="NZ_FNDT01000010.1"/>
</dbReference>
<keyword evidence="2" id="KW-1185">Reference proteome</keyword>
<dbReference type="Gene3D" id="3.30.420.60">
    <property type="entry name" value="eRF1 domain 2"/>
    <property type="match status" value="1"/>
</dbReference>
<evidence type="ECO:0000313" key="2">
    <source>
        <dbReference type="Proteomes" id="UP000199258"/>
    </source>
</evidence>
<dbReference type="Pfam" id="PF18844">
    <property type="entry name" value="baeRF_family2"/>
    <property type="match status" value="1"/>
</dbReference>
<accession>A0A1G8K2B3</accession>
<sequence length="379" mass="40609">MTSTLHTLAELYRKPGPWVTVYTDASTGTVDSLHADDVRPENIATALETAGASKDDRKAVAEALRQSAKGMPDPVARLIVAANGTVELDQFLPGPLALPEFTSVNGVPNLCPLLWHRPDDFAYVVAEVGRDGGEVHLRRANDLQDANMLHIEGDTENLKKVPGGGWSQGRYQHRTENIWKANAADIAGEIDRVVRSSRARLLIVAGDIRARNLVAEQLSEQSKEILSVVESHSRTEGADKEAYAQEIEKRVAECIARRQTQLLERLNNQKGRPNPESAEGIGSVVHALQQAQVDTLFLETAGLNGHRLLALDAEPWTAEIDGETAGAGVLGEVQAPSSLLRAAVLTDAEVALFPSGALDGGPVAALLRWPVGPPVPTAG</sequence>
<dbReference type="InterPro" id="IPR040701">
    <property type="entry name" value="Bact_RF_family2"/>
</dbReference>
<dbReference type="EMBL" id="FNDT01000010">
    <property type="protein sequence ID" value="SDI37571.1"/>
    <property type="molecule type" value="Genomic_DNA"/>
</dbReference>
<dbReference type="STRING" id="335973.SAMN04488693_11045"/>
<dbReference type="SUPFAM" id="SSF53137">
    <property type="entry name" value="Translational machinery components"/>
    <property type="match status" value="1"/>
</dbReference>
<evidence type="ECO:0008006" key="3">
    <source>
        <dbReference type="Google" id="ProtNLM"/>
    </source>
</evidence>
<dbReference type="InterPro" id="IPR042226">
    <property type="entry name" value="eFR1_2_sf"/>
</dbReference>
<reference evidence="1 2" key="1">
    <citation type="submission" date="2016-10" db="EMBL/GenBank/DDBJ databases">
        <authorList>
            <person name="de Groot N.N."/>
        </authorList>
    </citation>
    <scope>NUCLEOTIDE SEQUENCE [LARGE SCALE GENOMIC DNA]</scope>
    <source>
        <strain evidence="1 2">NP_1H</strain>
    </source>
</reference>
<proteinExistence type="predicted"/>